<dbReference type="Proteomes" id="UP000054051">
    <property type="component" value="Unassembled WGS sequence"/>
</dbReference>
<sequence>MQSEILETFEHEGQTIFIRLEEDASDQDWLTVRPYYADGMLVNQFVYSVHKEERMKRLSEDEEDPVKEFVRSVRFDIESEAAQKLEQPRGGESQTIHQPKHFYKPTSCKISIPTGRGLRKY</sequence>
<comment type="caution">
    <text evidence="2">The sequence shown here is derived from an EMBL/GenBank/DDBJ whole genome shotgun (WGS) entry which is preliminary data.</text>
</comment>
<reference evidence="2 3" key="1">
    <citation type="submission" date="2011-08" db="EMBL/GenBank/DDBJ databases">
        <title>The genome of the obligate endobacterium of an arbuscular mycorrhizal fungus reveals an interphylum network of nutritional interactions.</title>
        <authorList>
            <person name="Ghignone S."/>
            <person name="Salvioli A."/>
            <person name="Anca I."/>
            <person name="Lumini E."/>
            <person name="Ortu G."/>
            <person name="Petiti L."/>
            <person name="Cruveiller S."/>
            <person name="Bianciotto V."/>
            <person name="Piffanelli P."/>
            <person name="Lanfranco L."/>
            <person name="Bonfante P."/>
        </authorList>
    </citation>
    <scope>NUCLEOTIDE SEQUENCE [LARGE SCALE GENOMIC DNA]</scope>
    <source>
        <strain evidence="2 3">BEG34</strain>
    </source>
</reference>
<proteinExistence type="predicted"/>
<evidence type="ECO:0000313" key="2">
    <source>
        <dbReference type="EMBL" id="CCD28920.1"/>
    </source>
</evidence>
<name>G2J823_9BURK</name>
<evidence type="ECO:0000313" key="3">
    <source>
        <dbReference type="Proteomes" id="UP000054051"/>
    </source>
</evidence>
<feature type="region of interest" description="Disordered" evidence="1">
    <location>
        <begin position="81"/>
        <end position="121"/>
    </location>
</feature>
<gene>
    <name evidence="2" type="ORF">CAGGBEG34_190091</name>
</gene>
<accession>G2J823</accession>
<dbReference type="RefSeq" id="WP_006682177.1">
    <property type="nucleotide sequence ID" value="NZ_CAFB01000035.1"/>
</dbReference>
<dbReference type="EMBL" id="CAFB01000035">
    <property type="protein sequence ID" value="CCD28920.1"/>
    <property type="molecule type" value="Genomic_DNA"/>
</dbReference>
<dbReference type="OrthoDB" id="9140320at2"/>
<dbReference type="AlphaFoldDB" id="G2J823"/>
<protein>
    <submittedName>
        <fullName evidence="2">Uncharacterized protein</fullName>
    </submittedName>
</protein>
<evidence type="ECO:0000256" key="1">
    <source>
        <dbReference type="SAM" id="MobiDB-lite"/>
    </source>
</evidence>
<keyword evidence="3" id="KW-1185">Reference proteome</keyword>
<organism evidence="2 3">
    <name type="scientific">Candidatus Glomeribacter gigasporarum BEG34</name>
    <dbReference type="NCBI Taxonomy" id="1070319"/>
    <lineage>
        <taxon>Bacteria</taxon>
        <taxon>Pseudomonadati</taxon>
        <taxon>Pseudomonadota</taxon>
        <taxon>Betaproteobacteria</taxon>
        <taxon>Burkholderiales</taxon>
        <taxon>Burkholderiaceae</taxon>
        <taxon>Candidatus Glomeribacter</taxon>
    </lineage>
</organism>